<dbReference type="InterPro" id="IPR050172">
    <property type="entry name" value="SsuD_RutA_monooxygenase"/>
</dbReference>
<dbReference type="InterPro" id="IPR011251">
    <property type="entry name" value="Luciferase-like_dom"/>
</dbReference>
<dbReference type="Proteomes" id="UP000502996">
    <property type="component" value="Chromosome"/>
</dbReference>
<dbReference type="RefSeq" id="WP_165228911.1">
    <property type="nucleotide sequence ID" value="NZ_CP049257.1"/>
</dbReference>
<evidence type="ECO:0000256" key="4">
    <source>
        <dbReference type="ARBA" id="ARBA00023033"/>
    </source>
</evidence>
<keyword evidence="8" id="KW-1185">Reference proteome</keyword>
<reference evidence="7 8" key="1">
    <citation type="submission" date="2020-02" db="EMBL/GenBank/DDBJ databases">
        <title>Full genome sequence of Nocardioides sp. R-3366.</title>
        <authorList>
            <person name="Im W.-T."/>
        </authorList>
    </citation>
    <scope>NUCLEOTIDE SEQUENCE [LARGE SCALE GENOMIC DNA]</scope>
    <source>
        <strain evidence="7 8">R-3366</strain>
    </source>
</reference>
<dbReference type="EC" id="1.-.-.-" evidence="7"/>
<evidence type="ECO:0000256" key="3">
    <source>
        <dbReference type="ARBA" id="ARBA00023002"/>
    </source>
</evidence>
<accession>A0A6G6WA35</accession>
<keyword evidence="4" id="KW-0503">Monooxygenase</keyword>
<dbReference type="AlphaFoldDB" id="A0A6G6WA35"/>
<dbReference type="InterPro" id="IPR036661">
    <property type="entry name" value="Luciferase-like_sf"/>
</dbReference>
<evidence type="ECO:0000313" key="8">
    <source>
        <dbReference type="Proteomes" id="UP000502996"/>
    </source>
</evidence>
<dbReference type="GO" id="GO:0046306">
    <property type="term" value="P:alkanesulfonate catabolic process"/>
    <property type="evidence" value="ECO:0007669"/>
    <property type="project" value="TreeGrafter"/>
</dbReference>
<dbReference type="EMBL" id="CP049257">
    <property type="protein sequence ID" value="QIG42017.1"/>
    <property type="molecule type" value="Genomic_DNA"/>
</dbReference>
<gene>
    <name evidence="7" type="ORF">G5V58_03820</name>
</gene>
<evidence type="ECO:0000259" key="6">
    <source>
        <dbReference type="Pfam" id="PF00296"/>
    </source>
</evidence>
<dbReference type="PANTHER" id="PTHR42847">
    <property type="entry name" value="ALKANESULFONATE MONOOXYGENASE"/>
    <property type="match status" value="1"/>
</dbReference>
<dbReference type="NCBIfam" id="TIGR03619">
    <property type="entry name" value="F420_Rv2161c"/>
    <property type="match status" value="1"/>
</dbReference>
<name>A0A6G6WA35_9ACTN</name>
<proteinExistence type="predicted"/>
<evidence type="ECO:0000256" key="1">
    <source>
        <dbReference type="ARBA" id="ARBA00022630"/>
    </source>
</evidence>
<keyword evidence="2" id="KW-0288">FMN</keyword>
<organism evidence="7 8">
    <name type="scientific">Nocardioides anomalus</name>
    <dbReference type="NCBI Taxonomy" id="2712223"/>
    <lineage>
        <taxon>Bacteria</taxon>
        <taxon>Bacillati</taxon>
        <taxon>Actinomycetota</taxon>
        <taxon>Actinomycetes</taxon>
        <taxon>Propionibacteriales</taxon>
        <taxon>Nocardioidaceae</taxon>
        <taxon>Nocardioides</taxon>
    </lineage>
</organism>
<dbReference type="PANTHER" id="PTHR42847:SF4">
    <property type="entry name" value="ALKANESULFONATE MONOOXYGENASE-RELATED"/>
    <property type="match status" value="1"/>
</dbReference>
<keyword evidence="3 7" id="KW-0560">Oxidoreductase</keyword>
<evidence type="ECO:0000313" key="7">
    <source>
        <dbReference type="EMBL" id="QIG42017.1"/>
    </source>
</evidence>
<sequence>MPIALGAKLPHTGATDPTSIPDRARGLEDAGFDSLWVSDHVVMPMHIGSYYPFAEDGRAPWTGDIPYVETLVAMTAAAAVTERVRIGSAVLVLPQRNPVLLAKQVASLDALSGGRIELGVGAGWLREEFEALGEPFEERGARLEEWVNVLRACWTGSPGPRDGLYPLADGLVQLPVPAHPVPVLVGGHTKAAFRRAGTLGDGWLAQQAVPALDVAHLAQEMDAVRAHARRVDRDPGALRFTLRLVESAGREADVAAHLEALAEAGVHEVIVDVDPDAGPVAVHDTLRAAAR</sequence>
<dbReference type="GO" id="GO:0008726">
    <property type="term" value="F:alkanesulfonate monooxygenase activity"/>
    <property type="evidence" value="ECO:0007669"/>
    <property type="project" value="TreeGrafter"/>
</dbReference>
<evidence type="ECO:0000256" key="2">
    <source>
        <dbReference type="ARBA" id="ARBA00022643"/>
    </source>
</evidence>
<protein>
    <submittedName>
        <fullName evidence="7">TIGR03619 family F420-dependent LLM class oxidoreductase</fullName>
        <ecNumber evidence="7">1.-.-.-</ecNumber>
    </submittedName>
</protein>
<feature type="region of interest" description="Disordered" evidence="5">
    <location>
        <begin position="1"/>
        <end position="21"/>
    </location>
</feature>
<dbReference type="KEGG" id="nano:G5V58_03820"/>
<feature type="domain" description="Luciferase-like" evidence="6">
    <location>
        <begin position="10"/>
        <end position="256"/>
    </location>
</feature>
<dbReference type="SUPFAM" id="SSF51679">
    <property type="entry name" value="Bacterial luciferase-like"/>
    <property type="match status" value="1"/>
</dbReference>
<evidence type="ECO:0000256" key="5">
    <source>
        <dbReference type="SAM" id="MobiDB-lite"/>
    </source>
</evidence>
<dbReference type="Gene3D" id="3.20.20.30">
    <property type="entry name" value="Luciferase-like domain"/>
    <property type="match status" value="1"/>
</dbReference>
<dbReference type="InterPro" id="IPR019921">
    <property type="entry name" value="Lucif-like_OxRdtase_Rv2161c"/>
</dbReference>
<keyword evidence="1" id="KW-0285">Flavoprotein</keyword>
<dbReference type="Pfam" id="PF00296">
    <property type="entry name" value="Bac_luciferase"/>
    <property type="match status" value="1"/>
</dbReference>